<proteinExistence type="predicted"/>
<name>A0A5N6UV22_ASPTM</name>
<sequence>MTISRRMVRLLCMNAALFFINLLVVRSAIVLLTWILLEMKPSYWTVNKVIVSSCSRNWIPQARSR</sequence>
<keyword evidence="1" id="KW-0812">Transmembrane</keyword>
<dbReference type="AlphaFoldDB" id="A0A5N6UV22"/>
<evidence type="ECO:0000313" key="3">
    <source>
        <dbReference type="Proteomes" id="UP000326950"/>
    </source>
</evidence>
<evidence type="ECO:0000256" key="1">
    <source>
        <dbReference type="SAM" id="Phobius"/>
    </source>
</evidence>
<reference evidence="2 3" key="1">
    <citation type="submission" date="2019-04" db="EMBL/GenBank/DDBJ databases">
        <title>Friends and foes A comparative genomics study of 23 Aspergillus species from section Flavi.</title>
        <authorList>
            <consortium name="DOE Joint Genome Institute"/>
            <person name="Kjaerbolling I."/>
            <person name="Vesth T."/>
            <person name="Frisvad J.C."/>
            <person name="Nybo J.L."/>
            <person name="Theobald S."/>
            <person name="Kildgaard S."/>
            <person name="Isbrandt T."/>
            <person name="Kuo A."/>
            <person name="Sato A."/>
            <person name="Lyhne E.K."/>
            <person name="Kogle M.E."/>
            <person name="Wiebenga A."/>
            <person name="Kun R.S."/>
            <person name="Lubbers R.J."/>
            <person name="Makela M.R."/>
            <person name="Barry K."/>
            <person name="Chovatia M."/>
            <person name="Clum A."/>
            <person name="Daum C."/>
            <person name="Haridas S."/>
            <person name="He G."/>
            <person name="LaButti K."/>
            <person name="Lipzen A."/>
            <person name="Mondo S."/>
            <person name="Riley R."/>
            <person name="Salamov A."/>
            <person name="Simmons B.A."/>
            <person name="Magnuson J.K."/>
            <person name="Henrissat B."/>
            <person name="Mortensen U.H."/>
            <person name="Larsen T.O."/>
            <person name="Devries R.P."/>
            <person name="Grigoriev I.V."/>
            <person name="Machida M."/>
            <person name="Baker S.E."/>
            <person name="Andersen M.R."/>
        </authorList>
    </citation>
    <scope>NUCLEOTIDE SEQUENCE [LARGE SCALE GENOMIC DNA]</scope>
    <source>
        <strain evidence="2 3">CBS 117626</strain>
    </source>
</reference>
<keyword evidence="3" id="KW-1185">Reference proteome</keyword>
<keyword evidence="1" id="KW-0472">Membrane</keyword>
<dbReference type="Proteomes" id="UP000326950">
    <property type="component" value="Unassembled WGS sequence"/>
</dbReference>
<dbReference type="EMBL" id="ML738628">
    <property type="protein sequence ID" value="KAE8162505.1"/>
    <property type="molecule type" value="Genomic_DNA"/>
</dbReference>
<protein>
    <submittedName>
        <fullName evidence="2">Uncharacterized protein</fullName>
    </submittedName>
</protein>
<accession>A0A5N6UV22</accession>
<feature type="transmembrane region" description="Helical" evidence="1">
    <location>
        <begin position="12"/>
        <end position="37"/>
    </location>
</feature>
<keyword evidence="1" id="KW-1133">Transmembrane helix</keyword>
<organism evidence="2 3">
    <name type="scientific">Aspergillus tamarii</name>
    <dbReference type="NCBI Taxonomy" id="41984"/>
    <lineage>
        <taxon>Eukaryota</taxon>
        <taxon>Fungi</taxon>
        <taxon>Dikarya</taxon>
        <taxon>Ascomycota</taxon>
        <taxon>Pezizomycotina</taxon>
        <taxon>Eurotiomycetes</taxon>
        <taxon>Eurotiomycetidae</taxon>
        <taxon>Eurotiales</taxon>
        <taxon>Aspergillaceae</taxon>
        <taxon>Aspergillus</taxon>
        <taxon>Aspergillus subgen. Circumdati</taxon>
    </lineage>
</organism>
<gene>
    <name evidence="2" type="ORF">BDV40DRAFT_265214</name>
</gene>
<evidence type="ECO:0000313" key="2">
    <source>
        <dbReference type="EMBL" id="KAE8162505.1"/>
    </source>
</evidence>